<sequence length="617" mass="68153">MPLPRHSLPRVLLVLFAILMLVLLGLRLDLRPLVGEGARGAMLLAPMVGVVDTCIATPDEAAGQGSLQKACTGDKGSAAALVEATLKQLQPAAPPEGEGYPLGYTLPVPLLQLFKAQGSDWVIDEERVQRVARTVHESARPLILYLFATHFSAHAPIEPVLARDAANLAQTRDGPLPVDSYHGDALYPWSVARTDNTITQRRVQAARALLGALCELPESDLAKIRGVTLLGELQQMFAHFETGMGFELPYRVSDYSEVSVSGFRAYLKAQFGDLARLNAAVGANYASFDEVLPPSRDIRSEPLARYTEHMDSWAHGILPISGWAWVPGRTNLWVQVYRNGGLIGRVKVNQGRQDVLQARPEFGTADVGWRLDMDFRALPAGLYRIGAMLELAPGRLVPLGEREIAIMDERQQTPQPQPQSMQPLPGPVAAPEGMQAHVDMPAQLQSYYYNPLAPHWLAFRRLQVARYLQYFDGVVADSCLKQTPRYTHQILPQVNPGWDENKFAVGNTLRTQGDLRLGVSLYGNATHDADLAKWLGSSGQHAYGITEFHPLRAMDAAELRQTLALHARRGAKFLSFFLEPTWQGQRVERAHNAFSFDPQNAQFGSAPLYRAMQEVLQ</sequence>
<dbReference type="Gene3D" id="3.20.20.80">
    <property type="entry name" value="Glycosidases"/>
    <property type="match status" value="1"/>
</dbReference>
<dbReference type="Proteomes" id="UP000321199">
    <property type="component" value="Chromosome"/>
</dbReference>
<dbReference type="OrthoDB" id="8790280at2"/>
<gene>
    <name evidence="1" type="ORF">FOZ74_09405</name>
</gene>
<proteinExistence type="predicted"/>
<dbReference type="InterPro" id="IPR017853">
    <property type="entry name" value="GH"/>
</dbReference>
<evidence type="ECO:0000313" key="1">
    <source>
        <dbReference type="EMBL" id="QEA13226.1"/>
    </source>
</evidence>
<organism evidence="1 2">
    <name type="scientific">Comamonas flocculans</name>
    <dbReference type="NCBI Taxonomy" id="2597701"/>
    <lineage>
        <taxon>Bacteria</taxon>
        <taxon>Pseudomonadati</taxon>
        <taxon>Pseudomonadota</taxon>
        <taxon>Betaproteobacteria</taxon>
        <taxon>Burkholderiales</taxon>
        <taxon>Comamonadaceae</taxon>
        <taxon>Comamonas</taxon>
    </lineage>
</organism>
<reference evidence="1 2" key="1">
    <citation type="submission" date="2019-07" db="EMBL/GenBank/DDBJ databases">
        <title>Complete genome sequence of Comamonas sp. NLF 7-7 isolated from livestock.</title>
        <authorList>
            <person name="Kim D.H."/>
            <person name="Kim J.G."/>
        </authorList>
    </citation>
    <scope>NUCLEOTIDE SEQUENCE [LARGE SCALE GENOMIC DNA]</scope>
    <source>
        <strain evidence="1 2">NLF 7-7</strain>
    </source>
</reference>
<dbReference type="AlphaFoldDB" id="A0A5B8RUK6"/>
<evidence type="ECO:0008006" key="3">
    <source>
        <dbReference type="Google" id="ProtNLM"/>
    </source>
</evidence>
<name>A0A5B8RUK6_9BURK</name>
<protein>
    <recommendedName>
        <fullName evidence="3">Glycoside hydrolase family 42 N-terminal domain-containing protein</fullName>
    </recommendedName>
</protein>
<evidence type="ECO:0000313" key="2">
    <source>
        <dbReference type="Proteomes" id="UP000321199"/>
    </source>
</evidence>
<dbReference type="RefSeq" id="WP_146912818.1">
    <property type="nucleotide sequence ID" value="NZ_CP042344.1"/>
</dbReference>
<keyword evidence="2" id="KW-1185">Reference proteome</keyword>
<dbReference type="SUPFAM" id="SSF51445">
    <property type="entry name" value="(Trans)glycosidases"/>
    <property type="match status" value="1"/>
</dbReference>
<dbReference type="EMBL" id="CP042344">
    <property type="protein sequence ID" value="QEA13226.1"/>
    <property type="molecule type" value="Genomic_DNA"/>
</dbReference>
<dbReference type="KEGG" id="cof:FOZ74_09405"/>
<accession>A0A5B8RUK6</accession>